<evidence type="ECO:0000313" key="9">
    <source>
        <dbReference type="Proteomes" id="UP001153148"/>
    </source>
</evidence>
<feature type="non-terminal residue" evidence="8">
    <location>
        <position position="1"/>
    </location>
</feature>
<dbReference type="InterPro" id="IPR000073">
    <property type="entry name" value="AB_hydrolase_1"/>
</dbReference>
<reference evidence="8" key="1">
    <citation type="submission" date="2021-03" db="EMBL/GenBank/DDBJ databases">
        <authorList>
            <person name="Tran Van P."/>
        </authorList>
    </citation>
    <scope>NUCLEOTIDE SEQUENCE</scope>
</reference>
<dbReference type="SUPFAM" id="SSF53474">
    <property type="entry name" value="alpha/beta-Hydrolases"/>
    <property type="match status" value="1"/>
</dbReference>
<evidence type="ECO:0000313" key="8">
    <source>
        <dbReference type="EMBL" id="CAG2066256.1"/>
    </source>
</evidence>
<dbReference type="InterPro" id="IPR016812">
    <property type="entry name" value="PPase_methylesterase_euk"/>
</dbReference>
<dbReference type="PANTHER" id="PTHR14189:SF0">
    <property type="entry name" value="PROTEIN PHOSPHATASE METHYLESTERASE 1"/>
    <property type="match status" value="1"/>
</dbReference>
<dbReference type="Proteomes" id="UP001153148">
    <property type="component" value="Unassembled WGS sequence"/>
</dbReference>
<comment type="catalytic activity">
    <reaction evidence="5">
        <text>[phosphatase 2A protein]-C-terminal L-leucine methyl ester + H2O = [phosphatase 2A protein]-C-terminal L-leucine + methanol + H(+)</text>
        <dbReference type="Rhea" id="RHEA:48548"/>
        <dbReference type="Rhea" id="RHEA-COMP:12134"/>
        <dbReference type="Rhea" id="RHEA-COMP:12135"/>
        <dbReference type="ChEBI" id="CHEBI:15377"/>
        <dbReference type="ChEBI" id="CHEBI:15378"/>
        <dbReference type="ChEBI" id="CHEBI:17790"/>
        <dbReference type="ChEBI" id="CHEBI:90516"/>
        <dbReference type="ChEBI" id="CHEBI:90517"/>
        <dbReference type="EC" id="3.1.1.89"/>
    </reaction>
</comment>
<evidence type="ECO:0000256" key="6">
    <source>
        <dbReference type="SAM" id="MobiDB-lite"/>
    </source>
</evidence>
<evidence type="ECO:0000259" key="7">
    <source>
        <dbReference type="Pfam" id="PF12697"/>
    </source>
</evidence>
<dbReference type="EC" id="3.1.1.89" evidence="2"/>
<dbReference type="Pfam" id="PF12697">
    <property type="entry name" value="Abhydrolase_6"/>
    <property type="match status" value="1"/>
</dbReference>
<evidence type="ECO:0000256" key="2">
    <source>
        <dbReference type="ARBA" id="ARBA00013111"/>
    </source>
</evidence>
<name>A0ABN7PHR7_TIMPD</name>
<dbReference type="InterPro" id="IPR029058">
    <property type="entry name" value="AB_hydrolase_fold"/>
</dbReference>
<evidence type="ECO:0000256" key="3">
    <source>
        <dbReference type="ARBA" id="ARBA00022487"/>
    </source>
</evidence>
<proteinExistence type="inferred from homology"/>
<dbReference type="PANTHER" id="PTHR14189">
    <property type="entry name" value="PROTEIN PHOSPHATASE METHYLESTERASE-1 RELATED"/>
    <property type="match status" value="1"/>
</dbReference>
<comment type="similarity">
    <text evidence="1">Belongs to the AB hydrolase superfamily.</text>
</comment>
<evidence type="ECO:0000256" key="4">
    <source>
        <dbReference type="ARBA" id="ARBA00022801"/>
    </source>
</evidence>
<gene>
    <name evidence="8" type="ORF">TPAB3V08_LOCUS13199</name>
</gene>
<dbReference type="Gene3D" id="3.40.50.1820">
    <property type="entry name" value="alpha/beta hydrolase"/>
    <property type="match status" value="1"/>
</dbReference>
<feature type="region of interest" description="Disordered" evidence="6">
    <location>
        <begin position="106"/>
        <end position="141"/>
    </location>
</feature>
<keyword evidence="3" id="KW-0719">Serine esterase</keyword>
<evidence type="ECO:0000256" key="1">
    <source>
        <dbReference type="ARBA" id="ARBA00008645"/>
    </source>
</evidence>
<protein>
    <recommendedName>
        <fullName evidence="2">protein phosphatase methylesterase-1</fullName>
        <ecNumber evidence="2">3.1.1.89</ecNumber>
    </recommendedName>
</protein>
<keyword evidence="9" id="KW-1185">Reference proteome</keyword>
<sequence>HNYTIFSDVAAVLQKLYDVDPPPIILIGHSMGGAIAVHTACANSVPSLIGLAVIDVVEGTAIDALNSMQSFLRSRPTHFKSLEHAIEWCCETGMLATNDLETYVPSSEDRGRLQLGGSISEEESDTNDDNETETSANNFKPPPAIVSGCILNYLPWRFRPEGGAE</sequence>
<dbReference type="EMBL" id="CAJPIN010052030">
    <property type="protein sequence ID" value="CAG2066256.1"/>
    <property type="molecule type" value="Genomic_DNA"/>
</dbReference>
<accession>A0ABN7PHR7</accession>
<keyword evidence="4" id="KW-0378">Hydrolase</keyword>
<evidence type="ECO:0000256" key="5">
    <source>
        <dbReference type="ARBA" id="ARBA00049203"/>
    </source>
</evidence>
<feature type="compositionally biased region" description="Acidic residues" evidence="6">
    <location>
        <begin position="120"/>
        <end position="132"/>
    </location>
</feature>
<feature type="domain" description="AB hydrolase-1" evidence="7">
    <location>
        <begin position="5"/>
        <end position="68"/>
    </location>
</feature>
<comment type="caution">
    <text evidence="8">The sequence shown here is derived from an EMBL/GenBank/DDBJ whole genome shotgun (WGS) entry which is preliminary data.</text>
</comment>
<organism evidence="8 9">
    <name type="scientific">Timema podura</name>
    <name type="common">Walking stick</name>
    <dbReference type="NCBI Taxonomy" id="61482"/>
    <lineage>
        <taxon>Eukaryota</taxon>
        <taxon>Metazoa</taxon>
        <taxon>Ecdysozoa</taxon>
        <taxon>Arthropoda</taxon>
        <taxon>Hexapoda</taxon>
        <taxon>Insecta</taxon>
        <taxon>Pterygota</taxon>
        <taxon>Neoptera</taxon>
        <taxon>Polyneoptera</taxon>
        <taxon>Phasmatodea</taxon>
        <taxon>Timematodea</taxon>
        <taxon>Timematoidea</taxon>
        <taxon>Timematidae</taxon>
        <taxon>Timema</taxon>
    </lineage>
</organism>